<dbReference type="OrthoDB" id="23833at2157"/>
<dbReference type="PANTHER" id="PTHR43193:SF2">
    <property type="entry name" value="POLYFERREDOXIN PROTEIN FWDF"/>
    <property type="match status" value="1"/>
</dbReference>
<evidence type="ECO:0000313" key="2">
    <source>
        <dbReference type="EMBL" id="SCG84740.1"/>
    </source>
</evidence>
<accession>A0A1D3KZQ0</accession>
<keyword evidence="3" id="KW-1185">Reference proteome</keyword>
<feature type="domain" description="4Fe-4S ferredoxin-type" evidence="1">
    <location>
        <begin position="52"/>
        <end position="81"/>
    </location>
</feature>
<name>A0A1D3KZQ0_9EURY</name>
<dbReference type="InterPro" id="IPR043256">
    <property type="entry name" value="MvhB-like"/>
</dbReference>
<dbReference type="PANTHER" id="PTHR43193">
    <property type="match status" value="1"/>
</dbReference>
<dbReference type="Proteomes" id="UP000094707">
    <property type="component" value="Chromosome I"/>
</dbReference>
<dbReference type="PATRIC" id="fig|129848.4.peg.159"/>
<proteinExistence type="predicted"/>
<dbReference type="PIRSF" id="PIRSF005658">
    <property type="entry name" value="FwdF"/>
    <property type="match status" value="1"/>
</dbReference>
<organism evidence="2 3">
    <name type="scientific">Methanobacterium congolense</name>
    <dbReference type="NCBI Taxonomy" id="118062"/>
    <lineage>
        <taxon>Archaea</taxon>
        <taxon>Methanobacteriati</taxon>
        <taxon>Methanobacteriota</taxon>
        <taxon>Methanomada group</taxon>
        <taxon>Methanobacteria</taxon>
        <taxon>Methanobacteriales</taxon>
        <taxon>Methanobacteriaceae</taxon>
        <taxon>Methanobacterium</taxon>
    </lineage>
</organism>
<dbReference type="AlphaFoldDB" id="A0A1D3KZQ0"/>
<feature type="domain" description="4Fe-4S ferredoxin-type" evidence="1">
    <location>
        <begin position="135"/>
        <end position="164"/>
    </location>
</feature>
<dbReference type="GO" id="GO:0016491">
    <property type="term" value="F:oxidoreductase activity"/>
    <property type="evidence" value="ECO:0007669"/>
    <property type="project" value="UniProtKB-ARBA"/>
</dbReference>
<dbReference type="Pfam" id="PF12838">
    <property type="entry name" value="Fer4_7"/>
    <property type="match status" value="2"/>
</dbReference>
<dbReference type="CDD" id="cd10549">
    <property type="entry name" value="MtMvhB_like"/>
    <property type="match status" value="2"/>
</dbReference>
<gene>
    <name evidence="2" type="primary">fwdF3</name>
    <name evidence="2" type="ORF">MCBB_0152</name>
</gene>
<dbReference type="STRING" id="118062.MCBB_0152"/>
<dbReference type="SUPFAM" id="SSF54862">
    <property type="entry name" value="4Fe-4S ferredoxins"/>
    <property type="match status" value="2"/>
</dbReference>
<dbReference type="PROSITE" id="PS00198">
    <property type="entry name" value="4FE4S_FER_1"/>
    <property type="match status" value="4"/>
</dbReference>
<dbReference type="InterPro" id="IPR017900">
    <property type="entry name" value="4Fe4S_Fe_S_CS"/>
</dbReference>
<dbReference type="NCBIfam" id="NF042909">
    <property type="entry name" value="FMH_DH_FwdF"/>
    <property type="match status" value="1"/>
</dbReference>
<feature type="domain" description="4Fe-4S ferredoxin-type" evidence="1">
    <location>
        <begin position="96"/>
        <end position="125"/>
    </location>
</feature>
<dbReference type="InterPro" id="IPR052977">
    <property type="entry name" value="Polyferredoxin-like_ET"/>
</dbReference>
<dbReference type="InterPro" id="IPR053559">
    <property type="entry name" value="Polyferredoxin"/>
</dbReference>
<feature type="domain" description="4Fe-4S ferredoxin-type" evidence="1">
    <location>
        <begin position="254"/>
        <end position="284"/>
    </location>
</feature>
<feature type="domain" description="4Fe-4S ferredoxin-type" evidence="1">
    <location>
        <begin position="175"/>
        <end position="204"/>
    </location>
</feature>
<evidence type="ECO:0000259" key="1">
    <source>
        <dbReference type="PROSITE" id="PS51379"/>
    </source>
</evidence>
<sequence>MVSVEREGKENRSLTHRNEKCVGCGICTDICPTESLKLGPVLPIARGLLKMDYININKDTCVLCGLCASACPFDALEFSIEGENAKKLDAYPKWSHEASIDDETCVYCGSCEKACPRNAIYLERTLPNVEELVRGETEIDKDKCIYCGMCEEICPAEAISIDRNDINSSSKAIANDITVDKSKCIYCGICKRICPEEAIKVVCTTCMDQMEIGKPEITGDIILNEDQCINCGWCEEICPVDAAEVTKPFEGEIEMVSTDEVTCKGDSCHACMDVCPCNAISLVDNKSVVNQNMCTLCGACARACPQHIISIKRSDMKLDNIRSKSWKKALGSLIE</sequence>
<feature type="domain" description="4Fe-4S ferredoxin-type" evidence="1">
    <location>
        <begin position="12"/>
        <end position="41"/>
    </location>
</feature>
<dbReference type="InterPro" id="IPR017896">
    <property type="entry name" value="4Fe4S_Fe-S-bd"/>
</dbReference>
<evidence type="ECO:0000313" key="3">
    <source>
        <dbReference type="Proteomes" id="UP000094707"/>
    </source>
</evidence>
<dbReference type="PROSITE" id="PS51379">
    <property type="entry name" value="4FE4S_FER_2"/>
    <property type="match status" value="8"/>
</dbReference>
<protein>
    <submittedName>
        <fullName evidence="2">Polyferredoxin protein FwdF</fullName>
    </submittedName>
</protein>
<reference evidence="2 3" key="1">
    <citation type="submission" date="2016-08" db="EMBL/GenBank/DDBJ databases">
        <authorList>
            <person name="Seilhamer J.J."/>
        </authorList>
    </citation>
    <scope>NUCLEOTIDE SEQUENCE [LARGE SCALE GENOMIC DNA]</scope>
    <source>
        <strain evidence="2">Buetzberg</strain>
    </source>
</reference>
<feature type="domain" description="4Fe-4S ferredoxin-type" evidence="1">
    <location>
        <begin position="285"/>
        <end position="314"/>
    </location>
</feature>
<dbReference type="RefSeq" id="WP_071905816.1">
    <property type="nucleotide sequence ID" value="NZ_LT607756.1"/>
</dbReference>
<dbReference type="KEGG" id="mcub:MCBB_0152"/>
<feature type="domain" description="4Fe-4S ferredoxin-type" evidence="1">
    <location>
        <begin position="219"/>
        <end position="248"/>
    </location>
</feature>
<dbReference type="Pfam" id="PF00037">
    <property type="entry name" value="Fer4"/>
    <property type="match status" value="3"/>
</dbReference>
<dbReference type="EMBL" id="LT607756">
    <property type="protein sequence ID" value="SCG84740.1"/>
    <property type="molecule type" value="Genomic_DNA"/>
</dbReference>
<dbReference type="GeneID" id="30411016"/>
<dbReference type="Gene3D" id="3.30.70.20">
    <property type="match status" value="5"/>
</dbReference>